<keyword evidence="4 6" id="KW-0456">Lyase</keyword>
<evidence type="ECO:0000256" key="2">
    <source>
        <dbReference type="ARBA" id="ARBA00006906"/>
    </source>
</evidence>
<dbReference type="Gene3D" id="3.20.20.70">
    <property type="entry name" value="Aldolase class I"/>
    <property type="match status" value="1"/>
</dbReference>
<dbReference type="Proteomes" id="UP000502005">
    <property type="component" value="Plasmid pNE1B"/>
</dbReference>
<dbReference type="EMBL" id="CP024770">
    <property type="protein sequence ID" value="QGY33039.1"/>
    <property type="molecule type" value="Genomic_DNA"/>
</dbReference>
<evidence type="ECO:0000256" key="4">
    <source>
        <dbReference type="ARBA" id="ARBA00023239"/>
    </source>
</evidence>
<comment type="pathway">
    <text evidence="1">Carbohydrate acid metabolism.</text>
</comment>
<dbReference type="PROSITE" id="PS00160">
    <property type="entry name" value="ALDOLASE_KDPG_KHG_2"/>
    <property type="match status" value="1"/>
</dbReference>
<organism evidence="6 7">
    <name type="scientific">Pantoea cypripedii</name>
    <name type="common">Pectobacterium cypripedii</name>
    <name type="synonym">Erwinia cypripedii</name>
    <dbReference type="NCBI Taxonomy" id="55209"/>
    <lineage>
        <taxon>Bacteria</taxon>
        <taxon>Pseudomonadati</taxon>
        <taxon>Pseudomonadota</taxon>
        <taxon>Gammaproteobacteria</taxon>
        <taxon>Enterobacterales</taxon>
        <taxon>Erwiniaceae</taxon>
        <taxon>Pantoea</taxon>
    </lineage>
</organism>
<dbReference type="AlphaFoldDB" id="A0A6B9GGK3"/>
<dbReference type="RefSeq" id="WP_208719606.1">
    <property type="nucleotide sequence ID" value="NZ_CP024770.1"/>
</dbReference>
<dbReference type="InterPro" id="IPR031338">
    <property type="entry name" value="KDPG/KHG_AS_2"/>
</dbReference>
<accession>A0A6B9GGK3</accession>
<keyword evidence="6" id="KW-0614">Plasmid</keyword>
<dbReference type="PANTHER" id="PTHR30246:SF1">
    <property type="entry name" value="2-DEHYDRO-3-DEOXY-6-PHOSPHOGALACTONATE ALDOLASE-RELATED"/>
    <property type="match status" value="1"/>
</dbReference>
<evidence type="ECO:0000313" key="7">
    <source>
        <dbReference type="Proteomes" id="UP000502005"/>
    </source>
</evidence>
<dbReference type="PANTHER" id="PTHR30246">
    <property type="entry name" value="2-KETO-3-DEOXY-6-PHOSPHOGLUCONATE ALDOLASE"/>
    <property type="match status" value="1"/>
</dbReference>
<sequence length="211" mass="22076">MSDLLIPDGKRGLIAILRGIKPEEVVDIGFALVEAGIEIIEVPLNSPAAFESISRLIKALPADMMVGAGTVLNPQDVNRLADCGGRIVVSPNVDQAVIGQTRLRGMLSLPGVFTATEAFQAIAAGASGLKFFPAAMMGVSGINALRAVLPPDMPLGAVGGIEAGQFGDYLNAGIHFFGLGSNLYKPGDNARQVSDRTTHLVRAWDAVKNNK</sequence>
<reference evidence="6 7" key="1">
    <citation type="submission" date="2017-11" db="EMBL/GenBank/DDBJ databases">
        <title>Genome sequence of Pantoea cypripedii NE1.</title>
        <authorList>
            <person name="Nascimento F.X."/>
        </authorList>
    </citation>
    <scope>NUCLEOTIDE SEQUENCE [LARGE SCALE GENOMIC DNA]</scope>
    <source>
        <strain evidence="6 7">NE1</strain>
        <plasmid evidence="7">pne1b</plasmid>
    </source>
</reference>
<comment type="subunit">
    <text evidence="3">Homotrimer.</text>
</comment>
<evidence type="ECO:0000256" key="5">
    <source>
        <dbReference type="ARBA" id="ARBA00023277"/>
    </source>
</evidence>
<gene>
    <name evidence="6" type="ORF">CUN67_29365</name>
</gene>
<dbReference type="NCBIfam" id="NF006600">
    <property type="entry name" value="PRK09140.1"/>
    <property type="match status" value="1"/>
</dbReference>
<dbReference type="GO" id="GO:0008674">
    <property type="term" value="F:2-dehydro-3-deoxy-6-phosphogalactonate aldolase activity"/>
    <property type="evidence" value="ECO:0007669"/>
    <property type="project" value="UniProtKB-EC"/>
</dbReference>
<evidence type="ECO:0000313" key="6">
    <source>
        <dbReference type="EMBL" id="QGY33039.1"/>
    </source>
</evidence>
<comment type="similarity">
    <text evidence="2">Belongs to the KHG/KDPG aldolase family.</text>
</comment>
<dbReference type="CDD" id="cd00452">
    <property type="entry name" value="KDPG_aldolase"/>
    <property type="match status" value="1"/>
</dbReference>
<dbReference type="EC" id="4.1.2.21" evidence="6"/>
<dbReference type="InterPro" id="IPR013785">
    <property type="entry name" value="Aldolase_TIM"/>
</dbReference>
<protein>
    <submittedName>
        <fullName evidence="6">2-dehydro-3-deoxy-6-phosphogalactonate aldolase</fullName>
        <ecNumber evidence="6">4.1.2.21</ecNumber>
    </submittedName>
</protein>
<keyword evidence="5" id="KW-0119">Carbohydrate metabolism</keyword>
<geneLocation type="plasmid" evidence="7">
    <name>pne1b</name>
</geneLocation>
<dbReference type="InterPro" id="IPR000887">
    <property type="entry name" value="Aldlse_KDPG_KHG"/>
</dbReference>
<proteinExistence type="inferred from homology"/>
<name>A0A6B9GGK3_PANCY</name>
<dbReference type="Pfam" id="PF01081">
    <property type="entry name" value="Aldolase"/>
    <property type="match status" value="1"/>
</dbReference>
<evidence type="ECO:0000256" key="3">
    <source>
        <dbReference type="ARBA" id="ARBA00011233"/>
    </source>
</evidence>
<dbReference type="SUPFAM" id="SSF51569">
    <property type="entry name" value="Aldolase"/>
    <property type="match status" value="1"/>
</dbReference>
<evidence type="ECO:0000256" key="1">
    <source>
        <dbReference type="ARBA" id="ARBA00004761"/>
    </source>
</evidence>